<dbReference type="OrthoDB" id="7052771at2"/>
<protein>
    <submittedName>
        <fullName evidence="1">Uncharacterized protein</fullName>
    </submittedName>
</protein>
<dbReference type="STRING" id="1249552.PS2015_2942"/>
<accession>A0A0S2KGX7</accession>
<name>A0A0S2KGX7_9GAMM</name>
<dbReference type="Proteomes" id="UP000065641">
    <property type="component" value="Chromosome"/>
</dbReference>
<sequence length="401" mass="44054">MSAVLELNDQALSLYQDGQLLASSPGYVLSIGKQPQFGVQAASQSRLHPVSTNNEFWNRLSMSPLSRPVANFRHYADMAHAHLLQLGELADYEGPVVLAVPGNFNREQLAILSGIVRHSPFTVSAMLDSGIAAAAGSNAQADYLVYLDLQLHQAVFTVMRKEGQRLVRQQVLQTQSAGWDAMSNALVQTVNDEFISQCRFNPQHSAQWEQQLFNELPQWLSTLAAGAHEIVVEIETDKSTHKASVSATDLRESISPALDKLSQQLLQFSDVDASDVPLLISSRSASIPGLVQHFGQQKQIVSGEQLAHSCVQLLNDLPGNETAVPYLTSVNLRTREQATKNEPQPAAATHLLVDGSAWPLNNQPVFSQQELTELLQKHRLGELINHQGRQLQLIRVHHGVG</sequence>
<gene>
    <name evidence="1" type="ORF">PS2015_2942</name>
</gene>
<evidence type="ECO:0000313" key="1">
    <source>
        <dbReference type="EMBL" id="ALO47569.1"/>
    </source>
</evidence>
<keyword evidence="2" id="KW-1185">Reference proteome</keyword>
<dbReference type="RefSeq" id="WP_058022949.1">
    <property type="nucleotide sequence ID" value="NZ_CP013189.1"/>
</dbReference>
<evidence type="ECO:0000313" key="2">
    <source>
        <dbReference type="Proteomes" id="UP000065641"/>
    </source>
</evidence>
<dbReference type="EMBL" id="CP013189">
    <property type="protein sequence ID" value="ALO47569.1"/>
    <property type="molecule type" value="Genomic_DNA"/>
</dbReference>
<dbReference type="AlphaFoldDB" id="A0A0S2KGX7"/>
<organism evidence="1 2">
    <name type="scientific">Pseudohongiella spirulinae</name>
    <dbReference type="NCBI Taxonomy" id="1249552"/>
    <lineage>
        <taxon>Bacteria</taxon>
        <taxon>Pseudomonadati</taxon>
        <taxon>Pseudomonadota</taxon>
        <taxon>Gammaproteobacteria</taxon>
        <taxon>Pseudomonadales</taxon>
        <taxon>Pseudohongiellaceae</taxon>
        <taxon>Pseudohongiella</taxon>
    </lineage>
</organism>
<dbReference type="KEGG" id="pspi:PS2015_2942"/>
<reference evidence="1 2" key="1">
    <citation type="submission" date="2015-11" db="EMBL/GenBank/DDBJ databases">
        <authorList>
            <person name="Zhang Y."/>
            <person name="Guo Z."/>
        </authorList>
    </citation>
    <scope>NUCLEOTIDE SEQUENCE [LARGE SCALE GENOMIC DNA]</scope>
    <source>
        <strain evidence="1 2">KCTC 32221</strain>
    </source>
</reference>
<dbReference type="Gene3D" id="3.90.640.10">
    <property type="entry name" value="Actin, Chain A, domain 4"/>
    <property type="match status" value="1"/>
</dbReference>
<dbReference type="Gene3D" id="3.30.420.40">
    <property type="match status" value="2"/>
</dbReference>
<proteinExistence type="predicted"/>